<dbReference type="AlphaFoldDB" id="A0A810N4I9"/>
<keyword evidence="2" id="KW-1185">Reference proteome</keyword>
<evidence type="ECO:0000313" key="1">
    <source>
        <dbReference type="EMBL" id="BCJ68227.1"/>
    </source>
</evidence>
<dbReference type="RefSeq" id="WP_212817505.1">
    <property type="nucleotide sequence ID" value="NZ_AP023359.1"/>
</dbReference>
<sequence>MRIDKRLLAGVAAALAVLVVAGVVLVRWAADRTTVHSIDGLSVEAPAGVDVALTRAEPPTELPGLPNMAPVGAFTDVEAGELPEGRHARLTLSYPDTLSAEEVDALYALRHDGERWHPLPPVSVDTQERTVTVATDVFSTWGLGTWRFRERLDAFVNEVANQFSSDGIFSAIGGLTATPPTEHCPVLPLTLLVETNEFVDDTVVCTRFRREDETRQTYDLFVSNTKGFPVELTLPDGVTYEEVRPAPSNAYSRMIRLARMLHTGNRTVVLPGGGMLKLQVDAAKLPHVDQGRAAVQGRLDVVTPVLELATAALQLATPLEPDDEVVRTIAKAQQMMDVVGCVADAAQQFVEKGERTLQALEGWFIATLATCSPAVEALAKAFGQALTDYVYRKLRPEAFPELLQNAGRFVNVFNRVKVLWENAHVVTQVAAFMREALTNGPVGYRLSLARQDPPLNLLDRVLPPPGTEMYLVEPDLQEFYEVERRYGTAARWPAIGYACQDQLPVRWQDSYVDRTDRRQLYLLANQSRTDGRMNDVSTRAYVAYVPPEQRDTVKSFFTNLLGVTRCTHTEENSRTDATAFDVGEWPALAVGFHTRWSPYASEPSEGSMVAAYDERGYVVVLEAHRGSIFTDSYNQPDVSDDHMAAALRDALGYLGHRADAMLGTRFAPT</sequence>
<dbReference type="EMBL" id="AP023359">
    <property type="protein sequence ID" value="BCJ68227.1"/>
    <property type="molecule type" value="Genomic_DNA"/>
</dbReference>
<dbReference type="Proteomes" id="UP000680866">
    <property type="component" value="Chromosome"/>
</dbReference>
<accession>A0A810N4I9</accession>
<reference evidence="1" key="1">
    <citation type="submission" date="2020-08" db="EMBL/GenBank/DDBJ databases">
        <title>Whole genome shotgun sequence of Polymorphospora rubra NBRC 101157.</title>
        <authorList>
            <person name="Komaki H."/>
            <person name="Tamura T."/>
        </authorList>
    </citation>
    <scope>NUCLEOTIDE SEQUENCE</scope>
    <source>
        <strain evidence="1">NBRC 101157</strain>
    </source>
</reference>
<gene>
    <name evidence="1" type="ORF">Prubr_52480</name>
</gene>
<proteinExistence type="predicted"/>
<protein>
    <submittedName>
        <fullName evidence="1">Uncharacterized protein</fullName>
    </submittedName>
</protein>
<dbReference type="KEGG" id="pry:Prubr_52480"/>
<evidence type="ECO:0000313" key="2">
    <source>
        <dbReference type="Proteomes" id="UP000680866"/>
    </source>
</evidence>
<organism evidence="1 2">
    <name type="scientific">Polymorphospora rubra</name>
    <dbReference type="NCBI Taxonomy" id="338584"/>
    <lineage>
        <taxon>Bacteria</taxon>
        <taxon>Bacillati</taxon>
        <taxon>Actinomycetota</taxon>
        <taxon>Actinomycetes</taxon>
        <taxon>Micromonosporales</taxon>
        <taxon>Micromonosporaceae</taxon>
        <taxon>Polymorphospora</taxon>
    </lineage>
</organism>
<name>A0A810N4I9_9ACTN</name>